<reference evidence="1 2" key="2">
    <citation type="journal article" date="2022" name="Mol. Ecol. Resour.">
        <title>The genomes of chicory, endive, great burdock and yacon provide insights into Asteraceae paleo-polyploidization history and plant inulin production.</title>
        <authorList>
            <person name="Fan W."/>
            <person name="Wang S."/>
            <person name="Wang H."/>
            <person name="Wang A."/>
            <person name="Jiang F."/>
            <person name="Liu H."/>
            <person name="Zhao H."/>
            <person name="Xu D."/>
            <person name="Zhang Y."/>
        </authorList>
    </citation>
    <scope>NUCLEOTIDE SEQUENCE [LARGE SCALE GENOMIC DNA]</scope>
    <source>
        <strain evidence="2">cv. Punajuju</strain>
        <tissue evidence="1">Leaves</tissue>
    </source>
</reference>
<comment type="caution">
    <text evidence="1">The sequence shown here is derived from an EMBL/GenBank/DDBJ whole genome shotgun (WGS) entry which is preliminary data.</text>
</comment>
<proteinExistence type="predicted"/>
<evidence type="ECO:0000313" key="1">
    <source>
        <dbReference type="EMBL" id="KAI3689089.1"/>
    </source>
</evidence>
<evidence type="ECO:0000313" key="2">
    <source>
        <dbReference type="Proteomes" id="UP001055811"/>
    </source>
</evidence>
<protein>
    <submittedName>
        <fullName evidence="1">Uncharacterized protein</fullName>
    </submittedName>
</protein>
<reference evidence="2" key="1">
    <citation type="journal article" date="2022" name="Mol. Ecol. Resour.">
        <title>The genomes of chicory, endive, great burdock and yacon provide insights into Asteraceae palaeo-polyploidization history and plant inulin production.</title>
        <authorList>
            <person name="Fan W."/>
            <person name="Wang S."/>
            <person name="Wang H."/>
            <person name="Wang A."/>
            <person name="Jiang F."/>
            <person name="Liu H."/>
            <person name="Zhao H."/>
            <person name="Xu D."/>
            <person name="Zhang Y."/>
        </authorList>
    </citation>
    <scope>NUCLEOTIDE SEQUENCE [LARGE SCALE GENOMIC DNA]</scope>
    <source>
        <strain evidence="2">cv. Punajuju</strain>
    </source>
</reference>
<dbReference type="EMBL" id="CM042017">
    <property type="protein sequence ID" value="KAI3689089.1"/>
    <property type="molecule type" value="Genomic_DNA"/>
</dbReference>
<organism evidence="1 2">
    <name type="scientific">Cichorium intybus</name>
    <name type="common">Chicory</name>
    <dbReference type="NCBI Taxonomy" id="13427"/>
    <lineage>
        <taxon>Eukaryota</taxon>
        <taxon>Viridiplantae</taxon>
        <taxon>Streptophyta</taxon>
        <taxon>Embryophyta</taxon>
        <taxon>Tracheophyta</taxon>
        <taxon>Spermatophyta</taxon>
        <taxon>Magnoliopsida</taxon>
        <taxon>eudicotyledons</taxon>
        <taxon>Gunneridae</taxon>
        <taxon>Pentapetalae</taxon>
        <taxon>asterids</taxon>
        <taxon>campanulids</taxon>
        <taxon>Asterales</taxon>
        <taxon>Asteraceae</taxon>
        <taxon>Cichorioideae</taxon>
        <taxon>Cichorieae</taxon>
        <taxon>Cichoriinae</taxon>
        <taxon>Cichorium</taxon>
    </lineage>
</organism>
<sequence length="93" mass="10577">MQSPPLLQRCAPAPTHALDSPAHPLRAERNYFGFFNPSEIIVLPISMLYGFNNSHTISLQVDAQRRKNKRDAKLVSSLLITWDLEKQKEMLSS</sequence>
<gene>
    <name evidence="1" type="ORF">L2E82_47037</name>
</gene>
<keyword evidence="2" id="KW-1185">Reference proteome</keyword>
<accession>A0ACB8YUP8</accession>
<dbReference type="Proteomes" id="UP001055811">
    <property type="component" value="Linkage Group LG09"/>
</dbReference>
<name>A0ACB8YUP8_CICIN</name>